<accession>A0A5B9WEI9</accession>
<name>A0A5B9WEI9_9BACT</name>
<organism evidence="1 2">
    <name type="scientific">Aquisphaera giovannonii</name>
    <dbReference type="NCBI Taxonomy" id="406548"/>
    <lineage>
        <taxon>Bacteria</taxon>
        <taxon>Pseudomonadati</taxon>
        <taxon>Planctomycetota</taxon>
        <taxon>Planctomycetia</taxon>
        <taxon>Isosphaerales</taxon>
        <taxon>Isosphaeraceae</taxon>
        <taxon>Aquisphaera</taxon>
    </lineage>
</organism>
<sequence length="419" mass="46233">MCRTTRASSTIERQPRTKSWRVGSPVERGRIALAILAAWWVLTTPIECHAYGPDGPGSSNRGGPSPPRIRVGWTGWGWGWPGWGWGWPGWGWGGPGRGPWTAETPESAALHGLGDAASGFGDWARGTGSFLHDLALATSIQAETAIRVNQYQWGCYLETARRHREDLARRKWSRDCARLRIDERLLYHPEPRDIESGDAPNALIRYLSGPDVSPSALRALGLPMPRSTCDRLPFVLNRGGNLIIAPCRLRVGPRWPDLLRDPSFDRQRRSVELLVDDCLARATRGASLAAPSSALDRALAALRDRIDRRLAPEASPERAQARAFLDRLAASARMLHDPAATQVLRQLRSHPPATVAEAVVQMTRLHLQLPPAASPEEADLYGEFHRMLLEQRDRLVTARVAPAEAPAPVVSMAGRARRP</sequence>
<evidence type="ECO:0000313" key="2">
    <source>
        <dbReference type="Proteomes" id="UP000324233"/>
    </source>
</evidence>
<protein>
    <submittedName>
        <fullName evidence="1">Uncharacterized protein</fullName>
    </submittedName>
</protein>
<keyword evidence="2" id="KW-1185">Reference proteome</keyword>
<dbReference type="Proteomes" id="UP000324233">
    <property type="component" value="Chromosome"/>
</dbReference>
<evidence type="ECO:0000313" key="1">
    <source>
        <dbReference type="EMBL" id="QEH38465.1"/>
    </source>
</evidence>
<reference evidence="1 2" key="1">
    <citation type="submission" date="2019-08" db="EMBL/GenBank/DDBJ databases">
        <title>Deep-cultivation of Planctomycetes and their phenomic and genomic characterization uncovers novel biology.</title>
        <authorList>
            <person name="Wiegand S."/>
            <person name="Jogler M."/>
            <person name="Boedeker C."/>
            <person name="Pinto D."/>
            <person name="Vollmers J."/>
            <person name="Rivas-Marin E."/>
            <person name="Kohn T."/>
            <person name="Peeters S.H."/>
            <person name="Heuer A."/>
            <person name="Rast P."/>
            <person name="Oberbeckmann S."/>
            <person name="Bunk B."/>
            <person name="Jeske O."/>
            <person name="Meyerdierks A."/>
            <person name="Storesund J.E."/>
            <person name="Kallscheuer N."/>
            <person name="Luecker S."/>
            <person name="Lage O.M."/>
            <person name="Pohl T."/>
            <person name="Merkel B.J."/>
            <person name="Hornburger P."/>
            <person name="Mueller R.-W."/>
            <person name="Bruemmer F."/>
            <person name="Labrenz M."/>
            <person name="Spormann A.M."/>
            <person name="Op den Camp H."/>
            <person name="Overmann J."/>
            <person name="Amann R."/>
            <person name="Jetten M.S.M."/>
            <person name="Mascher T."/>
            <person name="Medema M.H."/>
            <person name="Devos D.P."/>
            <person name="Kaster A.-K."/>
            <person name="Ovreas L."/>
            <person name="Rohde M."/>
            <person name="Galperin M.Y."/>
            <person name="Jogler C."/>
        </authorList>
    </citation>
    <scope>NUCLEOTIDE SEQUENCE [LARGE SCALE GENOMIC DNA]</scope>
    <source>
        <strain evidence="1 2">OJF2</strain>
    </source>
</reference>
<dbReference type="EMBL" id="CP042997">
    <property type="protein sequence ID" value="QEH38465.1"/>
    <property type="molecule type" value="Genomic_DNA"/>
</dbReference>
<dbReference type="AlphaFoldDB" id="A0A5B9WEI9"/>
<gene>
    <name evidence="1" type="ORF">OJF2_70680</name>
</gene>
<dbReference type="KEGG" id="agv:OJF2_70680"/>
<proteinExistence type="predicted"/>